<evidence type="ECO:0000259" key="7">
    <source>
        <dbReference type="PROSITE" id="PS51085"/>
    </source>
</evidence>
<comment type="cofactor">
    <cofactor evidence="6">
        <name>[2Fe-2S] cluster</name>
        <dbReference type="ChEBI" id="CHEBI:190135"/>
    </cofactor>
</comment>
<dbReference type="PANTHER" id="PTHR23426">
    <property type="entry name" value="FERREDOXIN/ADRENODOXIN"/>
    <property type="match status" value="1"/>
</dbReference>
<evidence type="ECO:0000313" key="8">
    <source>
        <dbReference type="EMBL" id="RQH05034.1"/>
    </source>
</evidence>
<dbReference type="InterPro" id="IPR001041">
    <property type="entry name" value="2Fe-2S_ferredoxin-type"/>
</dbReference>
<dbReference type="GO" id="GO:0046872">
    <property type="term" value="F:metal ion binding"/>
    <property type="evidence" value="ECO:0007669"/>
    <property type="project" value="UniProtKB-KW"/>
</dbReference>
<evidence type="ECO:0000256" key="2">
    <source>
        <dbReference type="ARBA" id="ARBA00022714"/>
    </source>
</evidence>
<dbReference type="PANTHER" id="PTHR23426:SF65">
    <property type="entry name" value="FERREDOXIN-2, MITOCHONDRIAL"/>
    <property type="match status" value="1"/>
</dbReference>
<dbReference type="GO" id="GO:0051537">
    <property type="term" value="F:2 iron, 2 sulfur cluster binding"/>
    <property type="evidence" value="ECO:0007669"/>
    <property type="project" value="UniProtKB-KW"/>
</dbReference>
<keyword evidence="4" id="KW-0408">Iron</keyword>
<feature type="domain" description="2Fe-2S ferredoxin-type" evidence="7">
    <location>
        <begin position="2"/>
        <end position="105"/>
    </location>
</feature>
<gene>
    <name evidence="8" type="ORF">D1Y85_16665</name>
</gene>
<keyword evidence="9" id="KW-1185">Reference proteome</keyword>
<dbReference type="Gene3D" id="3.10.20.30">
    <property type="match status" value="1"/>
</dbReference>
<evidence type="ECO:0000256" key="5">
    <source>
        <dbReference type="ARBA" id="ARBA00023014"/>
    </source>
</evidence>
<proteinExistence type="inferred from homology"/>
<reference evidence="8 9" key="1">
    <citation type="submission" date="2018-11" db="EMBL/GenBank/DDBJ databases">
        <title>Paraburkholderia sp. DHOA04, isolated from soil.</title>
        <authorList>
            <person name="Gao Z.-H."/>
            <person name="Qiu L.-H."/>
            <person name="Fu J.-C."/>
        </authorList>
    </citation>
    <scope>NUCLEOTIDE SEQUENCE [LARGE SCALE GENOMIC DNA]</scope>
    <source>
        <strain evidence="8 9">DHOA04</strain>
    </source>
</reference>
<evidence type="ECO:0000256" key="3">
    <source>
        <dbReference type="ARBA" id="ARBA00022723"/>
    </source>
</evidence>
<dbReference type="InterPro" id="IPR012675">
    <property type="entry name" value="Beta-grasp_dom_sf"/>
</dbReference>
<dbReference type="PRINTS" id="PR00355">
    <property type="entry name" value="ADRENODOXIN"/>
</dbReference>
<keyword evidence="2" id="KW-0001">2Fe-2S</keyword>
<dbReference type="SUPFAM" id="SSF54292">
    <property type="entry name" value="2Fe-2S ferredoxin-like"/>
    <property type="match status" value="1"/>
</dbReference>
<evidence type="ECO:0000256" key="6">
    <source>
        <dbReference type="ARBA" id="ARBA00034078"/>
    </source>
</evidence>
<dbReference type="Proteomes" id="UP000272778">
    <property type="component" value="Unassembled WGS sequence"/>
</dbReference>
<dbReference type="GO" id="GO:0009055">
    <property type="term" value="F:electron transfer activity"/>
    <property type="evidence" value="ECO:0007669"/>
    <property type="project" value="TreeGrafter"/>
</dbReference>
<evidence type="ECO:0000256" key="1">
    <source>
        <dbReference type="ARBA" id="ARBA00010914"/>
    </source>
</evidence>
<dbReference type="GO" id="GO:0140647">
    <property type="term" value="P:P450-containing electron transport chain"/>
    <property type="evidence" value="ECO:0007669"/>
    <property type="project" value="InterPro"/>
</dbReference>
<accession>A0A3N6MMG5</accession>
<organism evidence="8 9">
    <name type="scientific">Paraburkholderia dinghuensis</name>
    <dbReference type="NCBI Taxonomy" id="2305225"/>
    <lineage>
        <taxon>Bacteria</taxon>
        <taxon>Pseudomonadati</taxon>
        <taxon>Pseudomonadota</taxon>
        <taxon>Betaproteobacteria</taxon>
        <taxon>Burkholderiales</taxon>
        <taxon>Burkholderiaceae</taxon>
        <taxon>Paraburkholderia</taxon>
    </lineage>
</organism>
<dbReference type="GO" id="GO:0005829">
    <property type="term" value="C:cytosol"/>
    <property type="evidence" value="ECO:0007669"/>
    <property type="project" value="TreeGrafter"/>
</dbReference>
<dbReference type="RefSeq" id="WP_124152168.1">
    <property type="nucleotide sequence ID" value="NZ_RQIS01000011.1"/>
</dbReference>
<comment type="caution">
    <text evidence="8">The sequence shown here is derived from an EMBL/GenBank/DDBJ whole genome shotgun (WGS) entry which is preliminary data.</text>
</comment>
<dbReference type="InterPro" id="IPR001055">
    <property type="entry name" value="Adrenodoxin-like"/>
</dbReference>
<comment type="similarity">
    <text evidence="1">Belongs to the adrenodoxin/putidaredoxin family.</text>
</comment>
<protein>
    <recommendedName>
        <fullName evidence="7">2Fe-2S ferredoxin-type domain-containing protein</fullName>
    </recommendedName>
</protein>
<dbReference type="CDD" id="cd00207">
    <property type="entry name" value="fer2"/>
    <property type="match status" value="1"/>
</dbReference>
<evidence type="ECO:0000313" key="9">
    <source>
        <dbReference type="Proteomes" id="UP000272778"/>
    </source>
</evidence>
<keyword evidence="5" id="KW-0411">Iron-sulfur</keyword>
<evidence type="ECO:0000256" key="4">
    <source>
        <dbReference type="ARBA" id="ARBA00023004"/>
    </source>
</evidence>
<dbReference type="AlphaFoldDB" id="A0A3N6MMG5"/>
<dbReference type="InterPro" id="IPR036010">
    <property type="entry name" value="2Fe-2S_ferredoxin-like_sf"/>
</dbReference>
<dbReference type="OrthoDB" id="9799640at2"/>
<dbReference type="EMBL" id="RQIS01000011">
    <property type="protein sequence ID" value="RQH05034.1"/>
    <property type="molecule type" value="Genomic_DNA"/>
</dbReference>
<keyword evidence="3" id="KW-0479">Metal-binding</keyword>
<dbReference type="Pfam" id="PF00111">
    <property type="entry name" value="Fer2"/>
    <property type="match status" value="1"/>
</dbReference>
<name>A0A3N6MMG5_9BURK</name>
<sequence length="106" mass="11003">MIEIRFVLTSGEVVTVASEEGISVMEAAVRNSVPGIAAECGGCLSCGTCHAHLSAEFAGRVPPPGEMESAMLDNVIDPRPGSRLTCQVIVTPALNGAEFRIPEGGY</sequence>
<dbReference type="PROSITE" id="PS51085">
    <property type="entry name" value="2FE2S_FER_2"/>
    <property type="match status" value="1"/>
</dbReference>